<evidence type="ECO:0000313" key="6">
    <source>
        <dbReference type="EMBL" id="GEB47888.1"/>
    </source>
</evidence>
<dbReference type="EMBL" id="BJMM01000002">
    <property type="protein sequence ID" value="GEB47888.1"/>
    <property type="molecule type" value="Genomic_DNA"/>
</dbReference>
<feature type="domain" description="HTH marR-type" evidence="5">
    <location>
        <begin position="10"/>
        <end position="143"/>
    </location>
</feature>
<name>A0A4Y3QU12_STRCI</name>
<dbReference type="GO" id="GO:0003700">
    <property type="term" value="F:DNA-binding transcription factor activity"/>
    <property type="evidence" value="ECO:0007669"/>
    <property type="project" value="InterPro"/>
</dbReference>
<protein>
    <recommendedName>
        <fullName evidence="5">HTH marR-type domain-containing protein</fullName>
    </recommendedName>
</protein>
<dbReference type="OrthoDB" id="9815567at2"/>
<accession>A0A4Y3QU12</accession>
<dbReference type="PROSITE" id="PS50995">
    <property type="entry name" value="HTH_MARR_2"/>
    <property type="match status" value="1"/>
</dbReference>
<keyword evidence="3" id="KW-0804">Transcription</keyword>
<dbReference type="InterPro" id="IPR000835">
    <property type="entry name" value="HTH_MarR-typ"/>
</dbReference>
<evidence type="ECO:0000256" key="2">
    <source>
        <dbReference type="ARBA" id="ARBA00023125"/>
    </source>
</evidence>
<dbReference type="InterPro" id="IPR023187">
    <property type="entry name" value="Tscrpt_reg_MarR-type_CS"/>
</dbReference>
<keyword evidence="2" id="KW-0238">DNA-binding</keyword>
<keyword evidence="7" id="KW-1185">Reference proteome</keyword>
<feature type="compositionally biased region" description="Basic and acidic residues" evidence="4">
    <location>
        <begin position="179"/>
        <end position="203"/>
    </location>
</feature>
<dbReference type="Gene3D" id="1.10.10.10">
    <property type="entry name" value="Winged helix-like DNA-binding domain superfamily/Winged helix DNA-binding domain"/>
    <property type="match status" value="1"/>
</dbReference>
<gene>
    <name evidence="6" type="ORF">SCA03_04390</name>
</gene>
<dbReference type="InterPro" id="IPR039422">
    <property type="entry name" value="MarR/SlyA-like"/>
</dbReference>
<comment type="caution">
    <text evidence="6">The sequence shown here is derived from an EMBL/GenBank/DDBJ whole genome shotgun (WGS) entry which is preliminary data.</text>
</comment>
<keyword evidence="1" id="KW-0805">Transcription regulation</keyword>
<dbReference type="GO" id="GO:0006950">
    <property type="term" value="P:response to stress"/>
    <property type="evidence" value="ECO:0007669"/>
    <property type="project" value="TreeGrafter"/>
</dbReference>
<dbReference type="PRINTS" id="PR00598">
    <property type="entry name" value="HTHMARR"/>
</dbReference>
<dbReference type="Proteomes" id="UP000319210">
    <property type="component" value="Unassembled WGS sequence"/>
</dbReference>
<evidence type="ECO:0000256" key="1">
    <source>
        <dbReference type="ARBA" id="ARBA00023015"/>
    </source>
</evidence>
<sequence>MPEHPPDESAGDLADQLLRLTRRLHHAHRRHFSPLGVTPAQARMLRTVAHSPRPPRMADLAELLGVVPRQVTSLVDALEERGLVRRAQDPANRRVTRIQLTDDGGTALTRLRQARRTSAEELLAPLSPAQRTALSRLLTRLEPEDAPEPEAPAQGPQEPKEPKEPADGREPAAHGNPRKPGEPGARREPEAPREPGTAPRDRPAPGFSRSN</sequence>
<dbReference type="SUPFAM" id="SSF46785">
    <property type="entry name" value="Winged helix' DNA-binding domain"/>
    <property type="match status" value="1"/>
</dbReference>
<dbReference type="GO" id="GO:0003677">
    <property type="term" value="F:DNA binding"/>
    <property type="evidence" value="ECO:0007669"/>
    <property type="project" value="UniProtKB-KW"/>
</dbReference>
<evidence type="ECO:0000256" key="4">
    <source>
        <dbReference type="SAM" id="MobiDB-lite"/>
    </source>
</evidence>
<proteinExistence type="predicted"/>
<evidence type="ECO:0000256" key="3">
    <source>
        <dbReference type="ARBA" id="ARBA00023163"/>
    </source>
</evidence>
<feature type="compositionally biased region" description="Basic and acidic residues" evidence="4">
    <location>
        <begin position="158"/>
        <end position="172"/>
    </location>
</feature>
<reference evidence="6 7" key="1">
    <citation type="submission" date="2019-06" db="EMBL/GenBank/DDBJ databases">
        <title>Whole genome shotgun sequence of Streptomyces cacaoi subsp. cacaoi NBRC 12748.</title>
        <authorList>
            <person name="Hosoyama A."/>
            <person name="Uohara A."/>
            <person name="Ohji S."/>
            <person name="Ichikawa N."/>
        </authorList>
    </citation>
    <scope>NUCLEOTIDE SEQUENCE [LARGE SCALE GENOMIC DNA]</scope>
    <source>
        <strain evidence="6 7">NBRC 12748</strain>
    </source>
</reference>
<dbReference type="PANTHER" id="PTHR33164:SF103">
    <property type="entry name" value="REGULATORY PROTEIN MARR"/>
    <property type="match status" value="1"/>
</dbReference>
<dbReference type="SMART" id="SM00347">
    <property type="entry name" value="HTH_MARR"/>
    <property type="match status" value="1"/>
</dbReference>
<dbReference type="Pfam" id="PF12802">
    <property type="entry name" value="MarR_2"/>
    <property type="match status" value="1"/>
</dbReference>
<dbReference type="InterPro" id="IPR036388">
    <property type="entry name" value="WH-like_DNA-bd_sf"/>
</dbReference>
<dbReference type="PROSITE" id="PS01117">
    <property type="entry name" value="HTH_MARR_1"/>
    <property type="match status" value="1"/>
</dbReference>
<evidence type="ECO:0000259" key="5">
    <source>
        <dbReference type="PROSITE" id="PS50995"/>
    </source>
</evidence>
<dbReference type="InterPro" id="IPR036390">
    <property type="entry name" value="WH_DNA-bd_sf"/>
</dbReference>
<dbReference type="PANTHER" id="PTHR33164">
    <property type="entry name" value="TRANSCRIPTIONAL REGULATOR, MARR FAMILY"/>
    <property type="match status" value="1"/>
</dbReference>
<feature type="region of interest" description="Disordered" evidence="4">
    <location>
        <begin position="144"/>
        <end position="211"/>
    </location>
</feature>
<organism evidence="6 7">
    <name type="scientific">Streptomyces cacaoi</name>
    <dbReference type="NCBI Taxonomy" id="1898"/>
    <lineage>
        <taxon>Bacteria</taxon>
        <taxon>Bacillati</taxon>
        <taxon>Actinomycetota</taxon>
        <taxon>Actinomycetes</taxon>
        <taxon>Kitasatosporales</taxon>
        <taxon>Streptomycetaceae</taxon>
        <taxon>Streptomyces</taxon>
    </lineage>
</organism>
<evidence type="ECO:0000313" key="7">
    <source>
        <dbReference type="Proteomes" id="UP000319210"/>
    </source>
</evidence>
<dbReference type="AlphaFoldDB" id="A0A4Y3QU12"/>